<dbReference type="EMBL" id="GBXM01044266">
    <property type="protein sequence ID" value="JAH64311.1"/>
    <property type="molecule type" value="Transcribed_RNA"/>
</dbReference>
<organism evidence="1">
    <name type="scientific">Anguilla anguilla</name>
    <name type="common">European freshwater eel</name>
    <name type="synonym">Muraena anguilla</name>
    <dbReference type="NCBI Taxonomy" id="7936"/>
    <lineage>
        <taxon>Eukaryota</taxon>
        <taxon>Metazoa</taxon>
        <taxon>Chordata</taxon>
        <taxon>Craniata</taxon>
        <taxon>Vertebrata</taxon>
        <taxon>Euteleostomi</taxon>
        <taxon>Actinopterygii</taxon>
        <taxon>Neopterygii</taxon>
        <taxon>Teleostei</taxon>
        <taxon>Anguilliformes</taxon>
        <taxon>Anguillidae</taxon>
        <taxon>Anguilla</taxon>
    </lineage>
</organism>
<accession>A0A0E9UQN1</accession>
<protein>
    <submittedName>
        <fullName evidence="1">Uncharacterized protein</fullName>
    </submittedName>
</protein>
<proteinExistence type="predicted"/>
<dbReference type="AlphaFoldDB" id="A0A0E9UQN1"/>
<dbReference type="EMBL" id="GBXM01041339">
    <property type="protein sequence ID" value="JAH67238.1"/>
    <property type="molecule type" value="Transcribed_RNA"/>
</dbReference>
<evidence type="ECO:0000313" key="1">
    <source>
        <dbReference type="EMBL" id="JAH67238.1"/>
    </source>
</evidence>
<sequence length="34" mass="3535">MQSCRVAFILNSNVACVLTSGTGCVVQCLYVPTG</sequence>
<reference evidence="1" key="1">
    <citation type="submission" date="2014-11" db="EMBL/GenBank/DDBJ databases">
        <authorList>
            <person name="Amaro Gonzalez C."/>
        </authorList>
    </citation>
    <scope>NUCLEOTIDE SEQUENCE</scope>
</reference>
<reference evidence="1" key="2">
    <citation type="journal article" date="2015" name="Fish Shellfish Immunol.">
        <title>Early steps in the European eel (Anguilla anguilla)-Vibrio vulnificus interaction in the gills: Role of the RtxA13 toxin.</title>
        <authorList>
            <person name="Callol A."/>
            <person name="Pajuelo D."/>
            <person name="Ebbesson L."/>
            <person name="Teles M."/>
            <person name="MacKenzie S."/>
            <person name="Amaro C."/>
        </authorList>
    </citation>
    <scope>NUCLEOTIDE SEQUENCE</scope>
</reference>
<name>A0A0E9UQN1_ANGAN</name>
<dbReference type="PROSITE" id="PS51257">
    <property type="entry name" value="PROKAR_LIPOPROTEIN"/>
    <property type="match status" value="1"/>
</dbReference>